<feature type="compositionally biased region" description="Pro residues" evidence="1">
    <location>
        <begin position="308"/>
        <end position="317"/>
    </location>
</feature>
<dbReference type="OrthoDB" id="329563at2759"/>
<dbReference type="EMBL" id="FN649734">
    <property type="protein sequence ID" value="CBJ32344.1"/>
    <property type="molecule type" value="Genomic_DNA"/>
</dbReference>
<feature type="compositionally biased region" description="Gly residues" evidence="1">
    <location>
        <begin position="372"/>
        <end position="382"/>
    </location>
</feature>
<keyword evidence="3" id="KW-1185">Reference proteome</keyword>
<evidence type="ECO:0000313" key="2">
    <source>
        <dbReference type="EMBL" id="CBJ32344.1"/>
    </source>
</evidence>
<feature type="region of interest" description="Disordered" evidence="1">
    <location>
        <begin position="239"/>
        <end position="272"/>
    </location>
</feature>
<dbReference type="InterPro" id="IPR011990">
    <property type="entry name" value="TPR-like_helical_dom_sf"/>
</dbReference>
<dbReference type="Proteomes" id="UP000002630">
    <property type="component" value="Linkage Group LG09"/>
</dbReference>
<reference evidence="2 3" key="1">
    <citation type="journal article" date="2010" name="Nature">
        <title>The Ectocarpus genome and the independent evolution of multicellularity in brown algae.</title>
        <authorList>
            <person name="Cock J.M."/>
            <person name="Sterck L."/>
            <person name="Rouze P."/>
            <person name="Scornet D."/>
            <person name="Allen A.E."/>
            <person name="Amoutzias G."/>
            <person name="Anthouard V."/>
            <person name="Artiguenave F."/>
            <person name="Aury J.M."/>
            <person name="Badger J.H."/>
            <person name="Beszteri B."/>
            <person name="Billiau K."/>
            <person name="Bonnet E."/>
            <person name="Bothwell J.H."/>
            <person name="Bowler C."/>
            <person name="Boyen C."/>
            <person name="Brownlee C."/>
            <person name="Carrano C.J."/>
            <person name="Charrier B."/>
            <person name="Cho G.Y."/>
            <person name="Coelho S.M."/>
            <person name="Collen J."/>
            <person name="Corre E."/>
            <person name="Da Silva C."/>
            <person name="Delage L."/>
            <person name="Delaroque N."/>
            <person name="Dittami S.M."/>
            <person name="Doulbeau S."/>
            <person name="Elias M."/>
            <person name="Farnham G."/>
            <person name="Gachon C.M."/>
            <person name="Gschloessl B."/>
            <person name="Heesch S."/>
            <person name="Jabbari K."/>
            <person name="Jubin C."/>
            <person name="Kawai H."/>
            <person name="Kimura K."/>
            <person name="Kloareg B."/>
            <person name="Kupper F.C."/>
            <person name="Lang D."/>
            <person name="Le Bail A."/>
            <person name="Leblanc C."/>
            <person name="Lerouge P."/>
            <person name="Lohr M."/>
            <person name="Lopez P.J."/>
            <person name="Martens C."/>
            <person name="Maumus F."/>
            <person name="Michel G."/>
            <person name="Miranda-Saavedra D."/>
            <person name="Morales J."/>
            <person name="Moreau H."/>
            <person name="Motomura T."/>
            <person name="Nagasato C."/>
            <person name="Napoli C.A."/>
            <person name="Nelson D.R."/>
            <person name="Nyvall-Collen P."/>
            <person name="Peters A.F."/>
            <person name="Pommier C."/>
            <person name="Potin P."/>
            <person name="Poulain J."/>
            <person name="Quesneville H."/>
            <person name="Read B."/>
            <person name="Rensing S.A."/>
            <person name="Ritter A."/>
            <person name="Rousvoal S."/>
            <person name="Samanta M."/>
            <person name="Samson G."/>
            <person name="Schroeder D.C."/>
            <person name="Segurens B."/>
            <person name="Strittmatter M."/>
            <person name="Tonon T."/>
            <person name="Tregear J.W."/>
            <person name="Valentin K."/>
            <person name="von Dassow P."/>
            <person name="Yamagishi T."/>
            <person name="Van de Peer Y."/>
            <person name="Wincker P."/>
        </authorList>
    </citation>
    <scope>NUCLEOTIDE SEQUENCE [LARGE SCALE GENOMIC DNA]</scope>
    <source>
        <strain evidence="3">Ec32 / CCAP1310/4</strain>
    </source>
</reference>
<evidence type="ECO:0000313" key="3">
    <source>
        <dbReference type="Proteomes" id="UP000002630"/>
    </source>
</evidence>
<protein>
    <submittedName>
        <fullName evidence="2">Uncharacterized protein</fullName>
    </submittedName>
</protein>
<dbReference type="STRING" id="2880.D7FXT1"/>
<dbReference type="Gene3D" id="1.25.40.10">
    <property type="entry name" value="Tetratricopeptide repeat domain"/>
    <property type="match status" value="1"/>
</dbReference>
<dbReference type="Pfam" id="PF12895">
    <property type="entry name" value="ANAPC3"/>
    <property type="match status" value="1"/>
</dbReference>
<dbReference type="AlphaFoldDB" id="D7FXT1"/>
<evidence type="ECO:0000256" key="1">
    <source>
        <dbReference type="SAM" id="MobiDB-lite"/>
    </source>
</evidence>
<dbReference type="EMBL" id="FN648522">
    <property type="protein sequence ID" value="CBJ32344.1"/>
    <property type="molecule type" value="Genomic_DNA"/>
</dbReference>
<accession>D7FXT1</accession>
<dbReference type="InParanoid" id="D7FXT1"/>
<feature type="compositionally biased region" description="Low complexity" evidence="1">
    <location>
        <begin position="318"/>
        <end position="327"/>
    </location>
</feature>
<dbReference type="eggNOG" id="KOG1126">
    <property type="taxonomic scope" value="Eukaryota"/>
</dbReference>
<organism evidence="2 3">
    <name type="scientific">Ectocarpus siliculosus</name>
    <name type="common">Brown alga</name>
    <name type="synonym">Conferva siliculosa</name>
    <dbReference type="NCBI Taxonomy" id="2880"/>
    <lineage>
        <taxon>Eukaryota</taxon>
        <taxon>Sar</taxon>
        <taxon>Stramenopiles</taxon>
        <taxon>Ochrophyta</taxon>
        <taxon>PX clade</taxon>
        <taxon>Phaeophyceae</taxon>
        <taxon>Ectocarpales</taxon>
        <taxon>Ectocarpaceae</taxon>
        <taxon>Ectocarpus</taxon>
    </lineage>
</organism>
<sequence length="382" mass="39522">MAIDTNDDSSAAAAEMEDSLRSLVQYYLENLMHANATFLGERLVACNPREENVLLLATCHVMNKSKLTAHALLQGCRLPESRFLLAYCCIDLGKLAEAERVLLEGTGVLHKGPKEGRDEILAEPCPIPHGAAGLRLLGEPGVCKKAPKKGGEEIRREPFPFPQGAPGFGFWGLACQGAGRRESAEHYFRLSLELDPLLWVNIQSLCELGVELDVDKHFEEAFFKGGAAATAATAGKGPAAAAAKGGSHRQTGGPAAAAAVGGGGGEGGRQRLPPWAPYLALCGGNRGGASCPQGEKTGRRSEKLYGMAPPPPPPPPASRAAGAAGAGTSRVENSRRSVGGGARGKDMSVVGGGALFGTPTPSQAREHHSPGGQNGGGEEGRG</sequence>
<name>D7FXT1_ECTSI</name>
<proteinExistence type="predicted"/>
<feature type="region of interest" description="Disordered" evidence="1">
    <location>
        <begin position="286"/>
        <end position="382"/>
    </location>
</feature>
<gene>
    <name evidence="2" type="ORF">Esi_0331_0026</name>
</gene>